<dbReference type="Proteomes" id="UP000006039">
    <property type="component" value="Unassembled WGS sequence"/>
</dbReference>
<organism evidence="1">
    <name type="scientific">Gaeumannomyces tritici (strain R3-111a-1)</name>
    <name type="common">Wheat and barley take-all root rot fungus</name>
    <name type="synonym">Gaeumannomyces graminis var. tritici</name>
    <dbReference type="NCBI Taxonomy" id="644352"/>
    <lineage>
        <taxon>Eukaryota</taxon>
        <taxon>Fungi</taxon>
        <taxon>Dikarya</taxon>
        <taxon>Ascomycota</taxon>
        <taxon>Pezizomycotina</taxon>
        <taxon>Sordariomycetes</taxon>
        <taxon>Sordariomycetidae</taxon>
        <taxon>Magnaporthales</taxon>
        <taxon>Magnaporthaceae</taxon>
        <taxon>Gaeumannomyces</taxon>
    </lineage>
</organism>
<dbReference type="HOGENOM" id="CLU_2941868_0_0_1"/>
<protein>
    <submittedName>
        <fullName evidence="1 2">Uncharacterized protein</fullName>
    </submittedName>
</protein>
<gene>
    <name evidence="2" type="primary">20342879</name>
    <name evidence="1" type="ORF">GGTG_02421</name>
</gene>
<accession>J3NMB7</accession>
<evidence type="ECO:0000313" key="2">
    <source>
        <dbReference type="EnsemblFungi" id="EJT82448"/>
    </source>
</evidence>
<name>J3NMB7_GAET3</name>
<proteinExistence type="predicted"/>
<dbReference type="EMBL" id="GL385395">
    <property type="protein sequence ID" value="EJT82448.1"/>
    <property type="molecule type" value="Genomic_DNA"/>
</dbReference>
<dbReference type="GeneID" id="20342879"/>
<reference evidence="3" key="1">
    <citation type="submission" date="2010-07" db="EMBL/GenBank/DDBJ databases">
        <title>The genome sequence of Gaeumannomyces graminis var. tritici strain R3-111a-1.</title>
        <authorList>
            <consortium name="The Broad Institute Genome Sequencing Platform"/>
            <person name="Ma L.-J."/>
            <person name="Dead R."/>
            <person name="Young S."/>
            <person name="Zeng Q."/>
            <person name="Koehrsen M."/>
            <person name="Alvarado L."/>
            <person name="Berlin A."/>
            <person name="Chapman S.B."/>
            <person name="Chen Z."/>
            <person name="Freedman E."/>
            <person name="Gellesch M."/>
            <person name="Goldberg J."/>
            <person name="Griggs A."/>
            <person name="Gujja S."/>
            <person name="Heilman E.R."/>
            <person name="Heiman D."/>
            <person name="Hepburn T."/>
            <person name="Howarth C."/>
            <person name="Jen D."/>
            <person name="Larson L."/>
            <person name="Mehta T."/>
            <person name="Neiman D."/>
            <person name="Pearson M."/>
            <person name="Roberts A."/>
            <person name="Saif S."/>
            <person name="Shea T."/>
            <person name="Shenoy N."/>
            <person name="Sisk P."/>
            <person name="Stolte C."/>
            <person name="Sykes S."/>
            <person name="Walk T."/>
            <person name="White J."/>
            <person name="Yandava C."/>
            <person name="Haas B."/>
            <person name="Nusbaum C."/>
            <person name="Birren B."/>
        </authorList>
    </citation>
    <scope>NUCLEOTIDE SEQUENCE [LARGE SCALE GENOMIC DNA]</scope>
    <source>
        <strain evidence="3">R3-111a-1</strain>
    </source>
</reference>
<reference evidence="1" key="2">
    <citation type="submission" date="2010-07" db="EMBL/GenBank/DDBJ databases">
        <authorList>
            <consortium name="The Broad Institute Genome Sequencing Platform"/>
            <consortium name="Broad Institute Genome Sequencing Center for Infectious Disease"/>
            <person name="Ma L.-J."/>
            <person name="Dead R."/>
            <person name="Young S."/>
            <person name="Zeng Q."/>
            <person name="Koehrsen M."/>
            <person name="Alvarado L."/>
            <person name="Berlin A."/>
            <person name="Chapman S.B."/>
            <person name="Chen Z."/>
            <person name="Freedman E."/>
            <person name="Gellesch M."/>
            <person name="Goldberg J."/>
            <person name="Griggs A."/>
            <person name="Gujja S."/>
            <person name="Heilman E.R."/>
            <person name="Heiman D."/>
            <person name="Hepburn T."/>
            <person name="Howarth C."/>
            <person name="Jen D."/>
            <person name="Larson L."/>
            <person name="Mehta T."/>
            <person name="Neiman D."/>
            <person name="Pearson M."/>
            <person name="Roberts A."/>
            <person name="Saif S."/>
            <person name="Shea T."/>
            <person name="Shenoy N."/>
            <person name="Sisk P."/>
            <person name="Stolte C."/>
            <person name="Sykes S."/>
            <person name="Walk T."/>
            <person name="White J."/>
            <person name="Yandava C."/>
            <person name="Haas B."/>
            <person name="Nusbaum C."/>
            <person name="Birren B."/>
        </authorList>
    </citation>
    <scope>NUCLEOTIDE SEQUENCE</scope>
    <source>
        <strain evidence="1">R3-111a-1</strain>
    </source>
</reference>
<keyword evidence="3" id="KW-1185">Reference proteome</keyword>
<reference evidence="2" key="5">
    <citation type="submission" date="2018-04" db="UniProtKB">
        <authorList>
            <consortium name="EnsemblFungi"/>
        </authorList>
    </citation>
    <scope>IDENTIFICATION</scope>
    <source>
        <strain evidence="2">R3-111a-1</strain>
    </source>
</reference>
<dbReference type="EnsemblFungi" id="EJT82448">
    <property type="protein sequence ID" value="EJT82448"/>
    <property type="gene ID" value="GGTG_02421"/>
</dbReference>
<dbReference type="VEuPathDB" id="FungiDB:GGTG_02421"/>
<sequence>MGKDWRMELRGAVHYFSRTFYGGKCIWLSSTRRQTPLPPAPSCRWGLRGLKIPCNPKDLA</sequence>
<evidence type="ECO:0000313" key="3">
    <source>
        <dbReference type="Proteomes" id="UP000006039"/>
    </source>
</evidence>
<dbReference type="RefSeq" id="XP_009218457.1">
    <property type="nucleotide sequence ID" value="XM_009220193.1"/>
</dbReference>
<evidence type="ECO:0000313" key="1">
    <source>
        <dbReference type="EMBL" id="EJT82448.1"/>
    </source>
</evidence>
<reference evidence="2" key="4">
    <citation type="journal article" date="2015" name="G3 (Bethesda)">
        <title>Genome sequences of three phytopathogenic species of the Magnaporthaceae family of fungi.</title>
        <authorList>
            <person name="Okagaki L.H."/>
            <person name="Nunes C.C."/>
            <person name="Sailsbery J."/>
            <person name="Clay B."/>
            <person name="Brown D."/>
            <person name="John T."/>
            <person name="Oh Y."/>
            <person name="Young N."/>
            <person name="Fitzgerald M."/>
            <person name="Haas B.J."/>
            <person name="Zeng Q."/>
            <person name="Young S."/>
            <person name="Adiconis X."/>
            <person name="Fan L."/>
            <person name="Levin J.Z."/>
            <person name="Mitchell T.K."/>
            <person name="Okubara P.A."/>
            <person name="Farman M.L."/>
            <person name="Kohn L.M."/>
            <person name="Birren B."/>
            <person name="Ma L.-J."/>
            <person name="Dean R.A."/>
        </authorList>
    </citation>
    <scope>NUCLEOTIDE SEQUENCE</scope>
    <source>
        <strain evidence="2">R3-111a-1</strain>
    </source>
</reference>
<reference evidence="1" key="3">
    <citation type="submission" date="2010-09" db="EMBL/GenBank/DDBJ databases">
        <title>Annotation of Gaeumannomyces graminis var. tritici R3-111a-1.</title>
        <authorList>
            <consortium name="The Broad Institute Genome Sequencing Platform"/>
            <person name="Ma L.-J."/>
            <person name="Dead R."/>
            <person name="Young S.K."/>
            <person name="Zeng Q."/>
            <person name="Gargeya S."/>
            <person name="Fitzgerald M."/>
            <person name="Haas B."/>
            <person name="Abouelleil A."/>
            <person name="Alvarado L."/>
            <person name="Arachchi H.M."/>
            <person name="Berlin A."/>
            <person name="Brown A."/>
            <person name="Chapman S.B."/>
            <person name="Chen Z."/>
            <person name="Dunbar C."/>
            <person name="Freedman E."/>
            <person name="Gearin G."/>
            <person name="Gellesch M."/>
            <person name="Goldberg J."/>
            <person name="Griggs A."/>
            <person name="Gujja S."/>
            <person name="Heiman D."/>
            <person name="Howarth C."/>
            <person name="Larson L."/>
            <person name="Lui A."/>
            <person name="MacDonald P.J.P."/>
            <person name="Mehta T."/>
            <person name="Montmayeur A."/>
            <person name="Murphy C."/>
            <person name="Neiman D."/>
            <person name="Pearson M."/>
            <person name="Priest M."/>
            <person name="Roberts A."/>
            <person name="Saif S."/>
            <person name="Shea T."/>
            <person name="Shenoy N."/>
            <person name="Sisk P."/>
            <person name="Stolte C."/>
            <person name="Sykes S."/>
            <person name="Yandava C."/>
            <person name="Wortman J."/>
            <person name="Nusbaum C."/>
            <person name="Birren B."/>
        </authorList>
    </citation>
    <scope>NUCLEOTIDE SEQUENCE</scope>
    <source>
        <strain evidence="1">R3-111a-1</strain>
    </source>
</reference>
<dbReference type="AlphaFoldDB" id="J3NMB7"/>